<dbReference type="PANTHER" id="PTHR45947:SF15">
    <property type="entry name" value="TEICHURONIC ACID BIOSYNTHESIS GLYCOSYLTRANSFERASE TUAC-RELATED"/>
    <property type="match status" value="1"/>
</dbReference>
<feature type="domain" description="Glycosyl transferase family 1" evidence="1">
    <location>
        <begin position="193"/>
        <end position="355"/>
    </location>
</feature>
<organism evidence="3 4">
    <name type="scientific">Pedobacter metabolipauper</name>
    <dbReference type="NCBI Taxonomy" id="425513"/>
    <lineage>
        <taxon>Bacteria</taxon>
        <taxon>Pseudomonadati</taxon>
        <taxon>Bacteroidota</taxon>
        <taxon>Sphingobacteriia</taxon>
        <taxon>Sphingobacteriales</taxon>
        <taxon>Sphingobacteriaceae</taxon>
        <taxon>Pedobacter</taxon>
    </lineage>
</organism>
<name>A0A4R6SVV3_9SPHI</name>
<dbReference type="Gene3D" id="3.40.50.2000">
    <property type="entry name" value="Glycogen Phosphorylase B"/>
    <property type="match status" value="2"/>
</dbReference>
<dbReference type="SUPFAM" id="SSF53756">
    <property type="entry name" value="UDP-Glycosyltransferase/glycogen phosphorylase"/>
    <property type="match status" value="1"/>
</dbReference>
<protein>
    <submittedName>
        <fullName evidence="3">Glycosyltransferase involved in cell wall biosynthesis</fullName>
    </submittedName>
</protein>
<dbReference type="InterPro" id="IPR001296">
    <property type="entry name" value="Glyco_trans_1"/>
</dbReference>
<dbReference type="CDD" id="cd03808">
    <property type="entry name" value="GT4_CapM-like"/>
    <property type="match status" value="1"/>
</dbReference>
<dbReference type="AlphaFoldDB" id="A0A4R6SVV3"/>
<evidence type="ECO:0000259" key="2">
    <source>
        <dbReference type="Pfam" id="PF13477"/>
    </source>
</evidence>
<dbReference type="EMBL" id="SNYC01000004">
    <property type="protein sequence ID" value="TDQ09940.1"/>
    <property type="molecule type" value="Genomic_DNA"/>
</dbReference>
<accession>A0A4R6SVV3</accession>
<feature type="domain" description="Glycosyltransferase subfamily 4-like N-terminal" evidence="2">
    <location>
        <begin position="24"/>
        <end position="144"/>
    </location>
</feature>
<sequence>MKNKLIRITTVPLSLEKLLEHQLKFMQQHYQVTAVSADEPRLKEVGKKEGVDVFSVELTRQITPVADLKALFKLYRFLKKEKPLIVHSHTPKAGTIGMLAAKLAGVPHRLHTVAGLPLMEVTGKKRQLLNLVEKVTYACATRVYPNSFGLKEIIIKENFCTANKLKVIGKGSTNGINTDYFNPEHFTVSERQSLKMELNIKDEDQVFIFVGRLVGDKGINELVAAFKILNKDLPDSKLLLVGDQEQELDPLFPDSMEEIKNNPDIISVGYQADVRPYFAISDVLAFPSYREGFPNVVMQAGAMGLPSIVSDINGCNEIIVENKNGWIVPPKNMSALLDAMIKFVNNKAEVDKLKPDIRNTIVDLYGQKAVWDAILAEYRALENKNV</sequence>
<dbReference type="PANTHER" id="PTHR45947">
    <property type="entry name" value="SULFOQUINOVOSYL TRANSFERASE SQD2"/>
    <property type="match status" value="1"/>
</dbReference>
<proteinExistence type="predicted"/>
<keyword evidence="3" id="KW-0808">Transferase</keyword>
<reference evidence="3 4" key="1">
    <citation type="submission" date="2019-03" db="EMBL/GenBank/DDBJ databases">
        <title>Genomic Encyclopedia of Archaeal and Bacterial Type Strains, Phase II (KMG-II): from individual species to whole genera.</title>
        <authorList>
            <person name="Goeker M."/>
        </authorList>
    </citation>
    <scope>NUCLEOTIDE SEQUENCE [LARGE SCALE GENOMIC DNA]</scope>
    <source>
        <strain evidence="3 4">DSM 19035</strain>
    </source>
</reference>
<evidence type="ECO:0000313" key="3">
    <source>
        <dbReference type="EMBL" id="TDQ09940.1"/>
    </source>
</evidence>
<evidence type="ECO:0000313" key="4">
    <source>
        <dbReference type="Proteomes" id="UP000295620"/>
    </source>
</evidence>
<dbReference type="Proteomes" id="UP000295620">
    <property type="component" value="Unassembled WGS sequence"/>
</dbReference>
<dbReference type="Pfam" id="PF00534">
    <property type="entry name" value="Glycos_transf_1"/>
    <property type="match status" value="1"/>
</dbReference>
<evidence type="ECO:0000259" key="1">
    <source>
        <dbReference type="Pfam" id="PF00534"/>
    </source>
</evidence>
<dbReference type="RefSeq" id="WP_133575988.1">
    <property type="nucleotide sequence ID" value="NZ_SNYC01000004.1"/>
</dbReference>
<dbReference type="InterPro" id="IPR050194">
    <property type="entry name" value="Glycosyltransferase_grp1"/>
</dbReference>
<keyword evidence="4" id="KW-1185">Reference proteome</keyword>
<gene>
    <name evidence="3" type="ORF">ATK78_2099</name>
</gene>
<dbReference type="Pfam" id="PF13477">
    <property type="entry name" value="Glyco_trans_4_2"/>
    <property type="match status" value="1"/>
</dbReference>
<comment type="caution">
    <text evidence="3">The sequence shown here is derived from an EMBL/GenBank/DDBJ whole genome shotgun (WGS) entry which is preliminary data.</text>
</comment>
<dbReference type="GO" id="GO:0016757">
    <property type="term" value="F:glycosyltransferase activity"/>
    <property type="evidence" value="ECO:0007669"/>
    <property type="project" value="InterPro"/>
</dbReference>
<dbReference type="OrthoDB" id="9790710at2"/>
<dbReference type="InterPro" id="IPR028098">
    <property type="entry name" value="Glyco_trans_4-like_N"/>
</dbReference>